<evidence type="ECO:0000256" key="4">
    <source>
        <dbReference type="ARBA" id="ARBA00023239"/>
    </source>
</evidence>
<dbReference type="Pfam" id="PF01081">
    <property type="entry name" value="Aldolase"/>
    <property type="match status" value="1"/>
</dbReference>
<reference evidence="6" key="1">
    <citation type="submission" date="2016-04" db="EMBL/GenBank/DDBJ databases">
        <authorList>
            <person name="Evans L.H."/>
            <person name="Alamgir A."/>
            <person name="Owens N."/>
            <person name="Weber N.D."/>
            <person name="Virtaneva K."/>
            <person name="Barbian K."/>
            <person name="Babar A."/>
            <person name="Rosenke K."/>
        </authorList>
    </citation>
    <scope>NUCLEOTIDE SEQUENCE</scope>
    <source>
        <strain evidence="6">86-1</strain>
    </source>
</reference>
<dbReference type="InterPro" id="IPR031338">
    <property type="entry name" value="KDPG/KHG_AS_2"/>
</dbReference>
<dbReference type="PROSITE" id="PS00160">
    <property type="entry name" value="ALDOLASE_KDPG_KHG_2"/>
    <property type="match status" value="1"/>
</dbReference>
<protein>
    <submittedName>
        <fullName evidence="6">2-dehydro-3-deoxyphosphogluconate aldolase/4-hydroxy-2-oxoglutarate aldolase</fullName>
    </submittedName>
</protein>
<comment type="pathway">
    <text evidence="1">Carbohydrate acid metabolism.</text>
</comment>
<evidence type="ECO:0000256" key="3">
    <source>
        <dbReference type="ARBA" id="ARBA00011233"/>
    </source>
</evidence>
<dbReference type="AlphaFoldDB" id="A0A212JNY1"/>
<dbReference type="PANTHER" id="PTHR30246:SF1">
    <property type="entry name" value="2-DEHYDRO-3-DEOXY-6-PHOSPHOGALACTONATE ALDOLASE-RELATED"/>
    <property type="match status" value="1"/>
</dbReference>
<keyword evidence="5" id="KW-0119">Carbohydrate metabolism</keyword>
<name>A0A212JNY1_9BACT</name>
<dbReference type="CDD" id="cd00452">
    <property type="entry name" value="KDPG_aldolase"/>
    <property type="match status" value="1"/>
</dbReference>
<dbReference type="SUPFAM" id="SSF51569">
    <property type="entry name" value="Aldolase"/>
    <property type="match status" value="1"/>
</dbReference>
<gene>
    <name evidence="6" type="ORF">KL86DYS1_20380</name>
</gene>
<sequence length="218" mass="24067">MIMGEFSWTLFEQIPIVGIIRGMQRDVYEQVLPLYVKAGLTNIEITMNTPDMCGLMRYTLEQYGSQLNVGAGTVCSLDDLNNALDAGAQFVVTPIVNEEVICECLKREIPIFPGAMTPSEIYRASSLGIEVVKLFPAGNLGVAYLKDVRGPLSEVRFLPTGGISLENMANFLKAGVEGFGIGSPLFDKTMIDAQDWDGLYGHFRSYVTLMNTYKSNRK</sequence>
<comment type="subunit">
    <text evidence="3">Homotrimer.</text>
</comment>
<dbReference type="GO" id="GO:0016829">
    <property type="term" value="F:lyase activity"/>
    <property type="evidence" value="ECO:0007669"/>
    <property type="project" value="UniProtKB-KW"/>
</dbReference>
<dbReference type="InterPro" id="IPR013785">
    <property type="entry name" value="Aldolase_TIM"/>
</dbReference>
<evidence type="ECO:0000256" key="2">
    <source>
        <dbReference type="ARBA" id="ARBA00006906"/>
    </source>
</evidence>
<dbReference type="NCBIfam" id="TIGR01182">
    <property type="entry name" value="eda"/>
    <property type="match status" value="1"/>
</dbReference>
<organism evidence="6">
    <name type="scientific">uncultured Dysgonomonas sp</name>
    <dbReference type="NCBI Taxonomy" id="206096"/>
    <lineage>
        <taxon>Bacteria</taxon>
        <taxon>Pseudomonadati</taxon>
        <taxon>Bacteroidota</taxon>
        <taxon>Bacteroidia</taxon>
        <taxon>Bacteroidales</taxon>
        <taxon>Dysgonomonadaceae</taxon>
        <taxon>Dysgonomonas</taxon>
        <taxon>environmental samples</taxon>
    </lineage>
</organism>
<evidence type="ECO:0000256" key="5">
    <source>
        <dbReference type="ARBA" id="ARBA00023277"/>
    </source>
</evidence>
<dbReference type="InterPro" id="IPR000887">
    <property type="entry name" value="Aldlse_KDPG_KHG"/>
</dbReference>
<proteinExistence type="inferred from homology"/>
<evidence type="ECO:0000256" key="1">
    <source>
        <dbReference type="ARBA" id="ARBA00004761"/>
    </source>
</evidence>
<dbReference type="Gene3D" id="3.20.20.70">
    <property type="entry name" value="Aldolase class I"/>
    <property type="match status" value="1"/>
</dbReference>
<accession>A0A212JNY1</accession>
<dbReference type="EMBL" id="FLUM01000002">
    <property type="protein sequence ID" value="SBW01143.1"/>
    <property type="molecule type" value="Genomic_DNA"/>
</dbReference>
<evidence type="ECO:0000313" key="6">
    <source>
        <dbReference type="EMBL" id="SBW01143.1"/>
    </source>
</evidence>
<comment type="similarity">
    <text evidence="2">Belongs to the KHG/KDPG aldolase family.</text>
</comment>
<dbReference type="PANTHER" id="PTHR30246">
    <property type="entry name" value="2-KETO-3-DEOXY-6-PHOSPHOGLUCONATE ALDOLASE"/>
    <property type="match status" value="1"/>
</dbReference>
<keyword evidence="4" id="KW-0456">Lyase</keyword>